<protein>
    <submittedName>
        <fullName evidence="2">Uncharacterized protein</fullName>
    </submittedName>
</protein>
<feature type="compositionally biased region" description="Basic and acidic residues" evidence="1">
    <location>
        <begin position="473"/>
        <end position="489"/>
    </location>
</feature>
<evidence type="ECO:0000313" key="2">
    <source>
        <dbReference type="EMBL" id="KAA6362065.1"/>
    </source>
</evidence>
<dbReference type="EMBL" id="SNRW01024692">
    <property type="protein sequence ID" value="KAA6362065.1"/>
    <property type="molecule type" value="Genomic_DNA"/>
</dbReference>
<evidence type="ECO:0000256" key="1">
    <source>
        <dbReference type="SAM" id="MobiDB-lite"/>
    </source>
</evidence>
<organism evidence="2 3">
    <name type="scientific">Streblomastix strix</name>
    <dbReference type="NCBI Taxonomy" id="222440"/>
    <lineage>
        <taxon>Eukaryota</taxon>
        <taxon>Metamonada</taxon>
        <taxon>Preaxostyla</taxon>
        <taxon>Oxymonadida</taxon>
        <taxon>Streblomastigidae</taxon>
        <taxon>Streblomastix</taxon>
    </lineage>
</organism>
<reference evidence="2 3" key="1">
    <citation type="submission" date="2019-03" db="EMBL/GenBank/DDBJ databases">
        <title>Single cell metagenomics reveals metabolic interactions within the superorganism composed of flagellate Streblomastix strix and complex community of Bacteroidetes bacteria on its surface.</title>
        <authorList>
            <person name="Treitli S.C."/>
            <person name="Kolisko M."/>
            <person name="Husnik F."/>
            <person name="Keeling P."/>
            <person name="Hampl V."/>
        </authorList>
    </citation>
    <scope>NUCLEOTIDE SEQUENCE [LARGE SCALE GENOMIC DNA]</scope>
    <source>
        <strain evidence="2">ST1C</strain>
    </source>
</reference>
<comment type="caution">
    <text evidence="2">The sequence shown here is derived from an EMBL/GenBank/DDBJ whole genome shotgun (WGS) entry which is preliminary data.</text>
</comment>
<dbReference type="AlphaFoldDB" id="A0A5J4TXD6"/>
<name>A0A5J4TXD6_9EUKA</name>
<feature type="region of interest" description="Disordered" evidence="1">
    <location>
        <begin position="473"/>
        <end position="502"/>
    </location>
</feature>
<sequence length="502" mass="58643">MQNLKMINDLPTFHYAIPGIFRNNWNKIEPEFAPGELKEPDLNAVFSLPNTLAIKLYLALERLTVRPNEEPLVLRREDLMEILDVKETNYQNAIRVLVQAGYLEVLKCPPESKHGMWVQVYHILRYKNKVVTRYTKYDLTNFHLKIVRPIPIFTMNLSPRLKRRMTSGKGVIFVKSSPTENETICPLLPLEGIVVPNNLNFITSKDNFISDTEQAKCSNNKALSDCPDHSLSSEIEVPAIQKNELKLEELSSSILMGGTRLLLKELLDDTCKTARKTAVDEKPQHEKLNNTTDELFSLKENPLVNLLLDGGYLDYGRDRHDFSNYAKYLEILQNDFPQINYFHMKQIVNRFLNWYNRNAKEKEICSRVAYFYVAMHHNLENLVIRYASKEEKYYLDKFLAEHPEFNRMENAITREVILAKYMENGANMISIRTHQVDKDENWVGCHVTKEKIDAKRLKSDVLYRESFDPLTERTQTWRKEQQQKSDGGHPESFQCANLRYRT</sequence>
<proteinExistence type="predicted"/>
<accession>A0A5J4TXD6</accession>
<gene>
    <name evidence="2" type="ORF">EZS28_042408</name>
</gene>
<dbReference type="Proteomes" id="UP000324800">
    <property type="component" value="Unassembled WGS sequence"/>
</dbReference>
<evidence type="ECO:0000313" key="3">
    <source>
        <dbReference type="Proteomes" id="UP000324800"/>
    </source>
</evidence>